<feature type="non-terminal residue" evidence="2">
    <location>
        <position position="1"/>
    </location>
</feature>
<dbReference type="EMBL" id="GECU01016181">
    <property type="protein sequence ID" value="JAS91525.1"/>
    <property type="molecule type" value="Transcribed_RNA"/>
</dbReference>
<reference evidence="2" key="1">
    <citation type="submission" date="2015-11" db="EMBL/GenBank/DDBJ databases">
        <title>De novo transcriptome assembly of four potential Pierce s Disease insect vectors from Arizona vineyards.</title>
        <authorList>
            <person name="Tassone E.E."/>
        </authorList>
    </citation>
    <scope>NUCLEOTIDE SEQUENCE</scope>
</reference>
<organism evidence="2">
    <name type="scientific">Homalodisca liturata</name>
    <dbReference type="NCBI Taxonomy" id="320908"/>
    <lineage>
        <taxon>Eukaryota</taxon>
        <taxon>Metazoa</taxon>
        <taxon>Ecdysozoa</taxon>
        <taxon>Arthropoda</taxon>
        <taxon>Hexapoda</taxon>
        <taxon>Insecta</taxon>
        <taxon>Pterygota</taxon>
        <taxon>Neoptera</taxon>
        <taxon>Paraneoptera</taxon>
        <taxon>Hemiptera</taxon>
        <taxon>Auchenorrhyncha</taxon>
        <taxon>Membracoidea</taxon>
        <taxon>Cicadellidae</taxon>
        <taxon>Cicadellinae</taxon>
        <taxon>Proconiini</taxon>
        <taxon>Homalodisca</taxon>
    </lineage>
</organism>
<evidence type="ECO:0000256" key="1">
    <source>
        <dbReference type="SAM" id="MobiDB-lite"/>
    </source>
</evidence>
<accession>A0A1B6IX60</accession>
<evidence type="ECO:0000313" key="2">
    <source>
        <dbReference type="EMBL" id="JAS91525.1"/>
    </source>
</evidence>
<feature type="compositionally biased region" description="Low complexity" evidence="1">
    <location>
        <begin position="77"/>
        <end position="93"/>
    </location>
</feature>
<feature type="region of interest" description="Disordered" evidence="1">
    <location>
        <begin position="25"/>
        <end position="93"/>
    </location>
</feature>
<protein>
    <submittedName>
        <fullName evidence="2">Uncharacterized protein</fullName>
    </submittedName>
</protein>
<feature type="non-terminal residue" evidence="2">
    <location>
        <position position="121"/>
    </location>
</feature>
<sequence length="121" mass="13126">SPEEEHIRPLHRSYSYHFVQGDGYQCSSSHRSTDSGLADILASPELTTPAPDNSLPAESEGSGNYEAQCVCSSPFGSTPRTSPQPTPSASTPTYRSAMYAHWCLKMRIPASAVKRPPDGER</sequence>
<dbReference type="AlphaFoldDB" id="A0A1B6IX60"/>
<gene>
    <name evidence="2" type="ORF">g.58101</name>
</gene>
<name>A0A1B6IX60_9HEMI</name>
<proteinExistence type="predicted"/>